<feature type="domain" description="Glycosyl transferase family 1" evidence="2">
    <location>
        <begin position="194"/>
        <end position="312"/>
    </location>
</feature>
<dbReference type="InterPro" id="IPR001296">
    <property type="entry name" value="Glyco_trans_1"/>
</dbReference>
<accession>A0A2R4G4T9</accession>
<protein>
    <submittedName>
        <fullName evidence="3">Glycosyltransferase family 1 protein</fullName>
    </submittedName>
</protein>
<keyword evidence="1 3" id="KW-0808">Transferase</keyword>
<evidence type="ECO:0000313" key="3">
    <source>
        <dbReference type="EMBL" id="AVT45836.1"/>
    </source>
</evidence>
<dbReference type="GO" id="GO:0016757">
    <property type="term" value="F:glycosyltransferase activity"/>
    <property type="evidence" value="ECO:0007669"/>
    <property type="project" value="InterPro"/>
</dbReference>
<proteinExistence type="predicted"/>
<dbReference type="RefSeq" id="WP_107646478.1">
    <property type="nucleotide sequence ID" value="NZ_CP028341.1"/>
</dbReference>
<dbReference type="AlphaFoldDB" id="A0A2R4G4T9"/>
<evidence type="ECO:0000256" key="1">
    <source>
        <dbReference type="ARBA" id="ARBA00022679"/>
    </source>
</evidence>
<dbReference type="EMBL" id="CP028341">
    <property type="protein sequence ID" value="AVT45836.1"/>
    <property type="molecule type" value="Genomic_DNA"/>
</dbReference>
<dbReference type="Pfam" id="PF00534">
    <property type="entry name" value="Glycos_transf_1"/>
    <property type="match status" value="1"/>
</dbReference>
<evidence type="ECO:0000259" key="2">
    <source>
        <dbReference type="Pfam" id="PF00534"/>
    </source>
</evidence>
<organism evidence="3 4">
    <name type="scientific">Bifidobacterium adolescentis</name>
    <dbReference type="NCBI Taxonomy" id="1680"/>
    <lineage>
        <taxon>Bacteria</taxon>
        <taxon>Bacillati</taxon>
        <taxon>Actinomycetota</taxon>
        <taxon>Actinomycetes</taxon>
        <taxon>Bifidobacteriales</taxon>
        <taxon>Bifidobacteriaceae</taxon>
        <taxon>Bifidobacterium</taxon>
    </lineage>
</organism>
<gene>
    <name evidence="3" type="ORF">C8077_07990</name>
</gene>
<evidence type="ECO:0000313" key="4">
    <source>
        <dbReference type="Proteomes" id="UP000241454"/>
    </source>
</evidence>
<dbReference type="Proteomes" id="UP000241454">
    <property type="component" value="Chromosome"/>
</dbReference>
<dbReference type="SUPFAM" id="SSF53756">
    <property type="entry name" value="UDP-Glycosyltransferase/glycogen phosphorylase"/>
    <property type="match status" value="1"/>
</dbReference>
<dbReference type="Gene3D" id="3.40.50.2000">
    <property type="entry name" value="Glycogen Phosphorylase B"/>
    <property type="match status" value="2"/>
</dbReference>
<reference evidence="3 4" key="1">
    <citation type="submission" date="2018-03" db="EMBL/GenBank/DDBJ databases">
        <authorList>
            <person name="Keele B.F."/>
        </authorList>
    </citation>
    <scope>NUCLEOTIDE SEQUENCE [LARGE SCALE GENOMIC DNA]</scope>
    <source>
        <strain evidence="3 4">1-11</strain>
    </source>
</reference>
<dbReference type="PANTHER" id="PTHR45947">
    <property type="entry name" value="SULFOQUINOVOSYL TRANSFERASE SQD2"/>
    <property type="match status" value="1"/>
</dbReference>
<dbReference type="InterPro" id="IPR050194">
    <property type="entry name" value="Glycosyltransferase_grp1"/>
</dbReference>
<name>A0A2R4G4T9_BIFAD</name>
<sequence>MTTQPIHILQWGMTTGLGGIETFIMNVYRHMDRTKVQFDFLQDHHDGPLHFEDEIQSMGGNIYRVLVPQRDSLIRSRTCLPRFFRQHPEIMGVHMHANFPYALPLKYAQRAGIGLRILHSHNIEEYQHHENPLRALLWDMRGHAIAKDIDRYPTHYFACSDLAANFMFPNKPYTWIRNGIHRAQFAYNAATRGKARRELKVSDHTTVIGFCGGLRPQKNPLFLITMFERYHAIRPDSILVMVGDGLLRDEIERRTSEMNLNGCVRLLGQRSDVAELYQAMDAFVLPSVAEGLGIVYIEAQCAGLPCLGSADVVPESAKVCDLMHFEPLENGPDAWAVRLDDILRHAPERRSRSADVKAAGYEMSDVAAQLQEFYVRNAKRS</sequence>
<dbReference type="PANTHER" id="PTHR45947:SF3">
    <property type="entry name" value="SULFOQUINOVOSYL TRANSFERASE SQD2"/>
    <property type="match status" value="1"/>
</dbReference>